<comment type="caution">
    <text evidence="2">The sequence shown here is derived from an EMBL/GenBank/DDBJ whole genome shotgun (WGS) entry which is preliminary data.</text>
</comment>
<dbReference type="SUPFAM" id="SSF52540">
    <property type="entry name" value="P-loop containing nucleoside triphosphate hydrolases"/>
    <property type="match status" value="1"/>
</dbReference>
<dbReference type="EMBL" id="JADEXQ010000004">
    <property type="protein sequence ID" value="MBE9028535.1"/>
    <property type="molecule type" value="Genomic_DNA"/>
</dbReference>
<keyword evidence="2" id="KW-0547">Nucleotide-binding</keyword>
<dbReference type="InterPro" id="IPR027417">
    <property type="entry name" value="P-loop_NTPase"/>
</dbReference>
<name>A0A928Z2M8_9CYAN</name>
<dbReference type="AlphaFoldDB" id="A0A928Z2M8"/>
<evidence type="ECO:0000256" key="1">
    <source>
        <dbReference type="SAM" id="MobiDB-lite"/>
    </source>
</evidence>
<keyword evidence="3" id="KW-1185">Reference proteome</keyword>
<evidence type="ECO:0000313" key="3">
    <source>
        <dbReference type="Proteomes" id="UP000625316"/>
    </source>
</evidence>
<protein>
    <submittedName>
        <fullName evidence="2">ATP-binding protein</fullName>
    </submittedName>
</protein>
<keyword evidence="2" id="KW-0067">ATP-binding</keyword>
<feature type="region of interest" description="Disordered" evidence="1">
    <location>
        <begin position="59"/>
        <end position="80"/>
    </location>
</feature>
<dbReference type="Gene3D" id="3.40.50.300">
    <property type="entry name" value="P-loop containing nucleotide triphosphate hydrolases"/>
    <property type="match status" value="1"/>
</dbReference>
<organism evidence="2 3">
    <name type="scientific">Romeriopsis navalis LEGE 11480</name>
    <dbReference type="NCBI Taxonomy" id="2777977"/>
    <lineage>
        <taxon>Bacteria</taxon>
        <taxon>Bacillati</taxon>
        <taxon>Cyanobacteriota</taxon>
        <taxon>Cyanophyceae</taxon>
        <taxon>Leptolyngbyales</taxon>
        <taxon>Leptolyngbyaceae</taxon>
        <taxon>Romeriopsis</taxon>
        <taxon>Romeriopsis navalis</taxon>
    </lineage>
</organism>
<dbReference type="GO" id="GO:0005524">
    <property type="term" value="F:ATP binding"/>
    <property type="evidence" value="ECO:0007669"/>
    <property type="project" value="UniProtKB-KW"/>
</dbReference>
<dbReference type="RefSeq" id="WP_264323359.1">
    <property type="nucleotide sequence ID" value="NZ_JADEXQ010000004.1"/>
</dbReference>
<reference evidence="2" key="1">
    <citation type="submission" date="2020-10" db="EMBL/GenBank/DDBJ databases">
        <authorList>
            <person name="Castelo-Branco R."/>
            <person name="Eusebio N."/>
            <person name="Adriana R."/>
            <person name="Vieira A."/>
            <person name="Brugerolle De Fraissinette N."/>
            <person name="Rezende De Castro R."/>
            <person name="Schneider M.P."/>
            <person name="Vasconcelos V."/>
            <person name="Leao P.N."/>
        </authorList>
    </citation>
    <scope>NUCLEOTIDE SEQUENCE</scope>
    <source>
        <strain evidence="2">LEGE 11480</strain>
    </source>
</reference>
<dbReference type="Proteomes" id="UP000625316">
    <property type="component" value="Unassembled WGS sequence"/>
</dbReference>
<sequence length="80" mass="8829">MQHPPVPVLIISGPVGVGKTSVANAVSEELIHHAIPHTFVDLDQLRYTYPRPIGDRFGSQLGLQKRSPSGKTRLRLAHRI</sequence>
<evidence type="ECO:0000313" key="2">
    <source>
        <dbReference type="EMBL" id="MBE9028535.1"/>
    </source>
</evidence>
<gene>
    <name evidence="2" type="ORF">IQ266_02030</name>
</gene>
<accession>A0A928Z2M8</accession>
<proteinExistence type="predicted"/>